<dbReference type="Proteomes" id="UP000012040">
    <property type="component" value="Chromosome"/>
</dbReference>
<dbReference type="AlphaFoldDB" id="M4VMC8"/>
<evidence type="ECO:0000313" key="3">
    <source>
        <dbReference type="EMBL" id="AGH94234.1"/>
    </source>
</evidence>
<proteinExistence type="predicted"/>
<dbReference type="EMBL" id="CP003537">
    <property type="protein sequence ID" value="AGH94234.1"/>
    <property type="molecule type" value="Genomic_DNA"/>
</dbReference>
<reference evidence="3 4" key="1">
    <citation type="journal article" date="2013" name="ISME J.">
        <title>By their genes ye shall know them: genomic signatures of predatory bacteria.</title>
        <authorList>
            <person name="Pasternak Z."/>
            <person name="Pietrokovski S."/>
            <person name="Rotem O."/>
            <person name="Gophna U."/>
            <person name="Lurie-Weinberger M.N."/>
            <person name="Jurkevitch E."/>
        </authorList>
    </citation>
    <scope>NUCLEOTIDE SEQUENCE [LARGE SCALE GENOMIC DNA]</scope>
    <source>
        <strain evidence="3 4">JSS</strain>
    </source>
</reference>
<organism evidence="3 4">
    <name type="scientific">Pseudobdellovibrio exovorus JSS</name>
    <dbReference type="NCBI Taxonomy" id="1184267"/>
    <lineage>
        <taxon>Bacteria</taxon>
        <taxon>Pseudomonadati</taxon>
        <taxon>Bdellovibrionota</taxon>
        <taxon>Bdellovibrionia</taxon>
        <taxon>Bdellovibrionales</taxon>
        <taxon>Pseudobdellovibrionaceae</taxon>
        <taxon>Pseudobdellovibrio</taxon>
    </lineage>
</organism>
<dbReference type="Pfam" id="PF13145">
    <property type="entry name" value="Rotamase_2"/>
    <property type="match status" value="1"/>
</dbReference>
<evidence type="ECO:0000259" key="2">
    <source>
        <dbReference type="PROSITE" id="PS50198"/>
    </source>
</evidence>
<dbReference type="PATRIC" id="fig|1184267.3.peg.16"/>
<evidence type="ECO:0000313" key="4">
    <source>
        <dbReference type="Proteomes" id="UP000012040"/>
    </source>
</evidence>
<dbReference type="eggNOG" id="COG0760">
    <property type="taxonomic scope" value="Bacteria"/>
</dbReference>
<dbReference type="SUPFAM" id="SSF54534">
    <property type="entry name" value="FKBP-like"/>
    <property type="match status" value="1"/>
</dbReference>
<dbReference type="InterPro" id="IPR046357">
    <property type="entry name" value="PPIase_dom_sf"/>
</dbReference>
<dbReference type="OrthoDB" id="14196at2"/>
<name>M4VMC8_9BACT</name>
<dbReference type="InterPro" id="IPR027304">
    <property type="entry name" value="Trigger_fact/SurA_dom_sf"/>
</dbReference>
<dbReference type="PANTHER" id="PTHR47245:SF2">
    <property type="entry name" value="PEPTIDYL-PROLYL CIS-TRANS ISOMERASE HP_0175-RELATED"/>
    <property type="match status" value="1"/>
</dbReference>
<dbReference type="Gene3D" id="3.10.50.40">
    <property type="match status" value="1"/>
</dbReference>
<dbReference type="PROSITE" id="PS50198">
    <property type="entry name" value="PPIC_PPIASE_2"/>
    <property type="match status" value="1"/>
</dbReference>
<dbReference type="InterPro" id="IPR000297">
    <property type="entry name" value="PPIase_PpiC"/>
</dbReference>
<dbReference type="SUPFAM" id="SSF109998">
    <property type="entry name" value="Triger factor/SurA peptide-binding domain-like"/>
    <property type="match status" value="1"/>
</dbReference>
<keyword evidence="1" id="KW-0697">Rotamase</keyword>
<evidence type="ECO:0000256" key="1">
    <source>
        <dbReference type="PROSITE-ProRule" id="PRU00278"/>
    </source>
</evidence>
<dbReference type="GO" id="GO:0003755">
    <property type="term" value="F:peptidyl-prolyl cis-trans isomerase activity"/>
    <property type="evidence" value="ECO:0007669"/>
    <property type="project" value="UniProtKB-KW"/>
</dbReference>
<dbReference type="STRING" id="1184267.A11Q_14"/>
<sequence>MLTRALLTNRSTHKSTRQSVKLTYLRPIILVGAFSFLSSCDFISNKILTKPIVKIENAQLSAQDFSQELATKLKNLDALSAKDPQTLTVFKNQIVNDFIISTFIDFWFEENKLKITKEELDKEVKFFVSSYPSDAAFREALAEAGMNYSQWISKVESGLRKKRLFESLNAGANPVTEEELLSYYNNHRTQYEQRESVLLAHILVNDENQAEIVRKLLRTQNFTEVAKKYSSAYTNESEDVYGWVEKDSAPELEKVFKYRNGEVFGPIKMSEGMHIFKLLQRRAFRIRTFEESRAEVLAEVQALRETARFTAWLDEQIKRYKVKKNLNMLESIRVETQ</sequence>
<dbReference type="RefSeq" id="WP_015468724.1">
    <property type="nucleotide sequence ID" value="NC_020813.1"/>
</dbReference>
<dbReference type="InterPro" id="IPR050245">
    <property type="entry name" value="PrsA_foldase"/>
</dbReference>
<feature type="domain" description="PpiC" evidence="2">
    <location>
        <begin position="194"/>
        <end position="280"/>
    </location>
</feature>
<dbReference type="HOGENOM" id="CLU_823012_0_0_7"/>
<accession>M4VMC8</accession>
<gene>
    <name evidence="3" type="ORF">A11Q_14</name>
</gene>
<dbReference type="PANTHER" id="PTHR47245">
    <property type="entry name" value="PEPTIDYLPROLYL ISOMERASE"/>
    <property type="match status" value="1"/>
</dbReference>
<dbReference type="KEGG" id="bex:A11Q_14"/>
<keyword evidence="4" id="KW-1185">Reference proteome</keyword>
<dbReference type="Gene3D" id="1.10.4030.10">
    <property type="entry name" value="Porin chaperone SurA, peptide-binding domain"/>
    <property type="match status" value="1"/>
</dbReference>
<dbReference type="Pfam" id="PF13624">
    <property type="entry name" value="SurA_N_3"/>
    <property type="match status" value="1"/>
</dbReference>
<keyword evidence="1 3" id="KW-0413">Isomerase</keyword>
<protein>
    <submittedName>
        <fullName evidence="3">Parvulin-like peptidyl-prolyl isomerase</fullName>
    </submittedName>
</protein>